<sequence length="212" mass="23090">MAGLAVRVCASLALIAMASAIPITKLPMNGTVAVTGYKQGGAMQPPPAAPCTDVHFGSCPVLQASEDSLSVSYKFPAASVKPGSYVSLTACYTNFSTYDRPWRKPNAMDFRKSKDCPYKFATKLPAPSGNATWHVPEKIPDSTIFIRAWLWTEQADGTFKQTNYGRTKGNWQIQKINDIPNSMKGAVVACCLFSPIMVGCLMAYEKYVKKTI</sequence>
<dbReference type="AlphaFoldDB" id="A0AAV1IFR0"/>
<evidence type="ECO:0000256" key="1">
    <source>
        <dbReference type="SAM" id="Phobius"/>
    </source>
</evidence>
<dbReference type="GO" id="GO:0015112">
    <property type="term" value="F:nitrate transmembrane transporter activity"/>
    <property type="evidence" value="ECO:0007669"/>
    <property type="project" value="TreeGrafter"/>
</dbReference>
<dbReference type="PANTHER" id="PTHR34806:SF1">
    <property type="entry name" value="HIGH-AFFINITY NITRATE TRANSPORTER 3.1"/>
    <property type="match status" value="1"/>
</dbReference>
<comment type="caution">
    <text evidence="3">The sequence shown here is derived from an EMBL/GenBank/DDBJ whole genome shotgun (WGS) entry which is preliminary data.</text>
</comment>
<keyword evidence="1" id="KW-0812">Transmembrane</keyword>
<feature type="signal peptide" evidence="2">
    <location>
        <begin position="1"/>
        <end position="20"/>
    </location>
</feature>
<evidence type="ECO:0000313" key="3">
    <source>
        <dbReference type="EMBL" id="CAK0785512.1"/>
    </source>
</evidence>
<dbReference type="Pfam" id="PF16974">
    <property type="entry name" value="NAR2"/>
    <property type="match status" value="1"/>
</dbReference>
<evidence type="ECO:0000256" key="2">
    <source>
        <dbReference type="SAM" id="SignalP"/>
    </source>
</evidence>
<proteinExistence type="predicted"/>
<keyword evidence="4" id="KW-1185">Reference proteome</keyword>
<feature type="transmembrane region" description="Helical" evidence="1">
    <location>
        <begin position="185"/>
        <end position="204"/>
    </location>
</feature>
<organism evidence="3 4">
    <name type="scientific">Coccomyxa viridis</name>
    <dbReference type="NCBI Taxonomy" id="1274662"/>
    <lineage>
        <taxon>Eukaryota</taxon>
        <taxon>Viridiplantae</taxon>
        <taxon>Chlorophyta</taxon>
        <taxon>core chlorophytes</taxon>
        <taxon>Trebouxiophyceae</taxon>
        <taxon>Trebouxiophyceae incertae sedis</taxon>
        <taxon>Coccomyxaceae</taxon>
        <taxon>Coccomyxa</taxon>
    </lineage>
</organism>
<keyword evidence="1" id="KW-1133">Transmembrane helix</keyword>
<accession>A0AAV1IFR0</accession>
<dbReference type="Proteomes" id="UP001314263">
    <property type="component" value="Unassembled WGS sequence"/>
</dbReference>
<keyword evidence="1" id="KW-0472">Membrane</keyword>
<name>A0AAV1IFR0_9CHLO</name>
<keyword evidence="2" id="KW-0732">Signal</keyword>
<dbReference type="GO" id="GO:0010167">
    <property type="term" value="P:response to nitrate"/>
    <property type="evidence" value="ECO:0007669"/>
    <property type="project" value="InterPro"/>
</dbReference>
<reference evidence="3 4" key="1">
    <citation type="submission" date="2023-10" db="EMBL/GenBank/DDBJ databases">
        <authorList>
            <person name="Maclean D."/>
            <person name="Macfadyen A."/>
        </authorList>
    </citation>
    <scope>NUCLEOTIDE SEQUENCE [LARGE SCALE GENOMIC DNA]</scope>
</reference>
<dbReference type="PANTHER" id="PTHR34806">
    <property type="entry name" value="HIGH-AFFINITY NITRATE TRANSPORTER 3.2"/>
    <property type="match status" value="1"/>
</dbReference>
<evidence type="ECO:0000313" key="4">
    <source>
        <dbReference type="Proteomes" id="UP001314263"/>
    </source>
</evidence>
<feature type="chain" id="PRO_5043875064" evidence="2">
    <location>
        <begin position="21"/>
        <end position="212"/>
    </location>
</feature>
<protein>
    <submittedName>
        <fullName evidence="3">Uncharacterized protein</fullName>
    </submittedName>
</protein>
<gene>
    <name evidence="3" type="ORF">CVIRNUC_008722</name>
</gene>
<dbReference type="GO" id="GO:0005886">
    <property type="term" value="C:plasma membrane"/>
    <property type="evidence" value="ECO:0007669"/>
    <property type="project" value="TreeGrafter"/>
</dbReference>
<dbReference type="EMBL" id="CAUYUE010000012">
    <property type="protein sequence ID" value="CAK0785512.1"/>
    <property type="molecule type" value="Genomic_DNA"/>
</dbReference>
<dbReference type="InterPro" id="IPR016605">
    <property type="entry name" value="Transptr_NO3_Nar2"/>
</dbReference>